<evidence type="ECO:0000256" key="2">
    <source>
        <dbReference type="ARBA" id="ARBA00010736"/>
    </source>
</evidence>
<dbReference type="InterPro" id="IPR000032">
    <property type="entry name" value="HPr-like"/>
</dbReference>
<dbReference type="GO" id="GO:0005737">
    <property type="term" value="C:cytoplasm"/>
    <property type="evidence" value="ECO:0007669"/>
    <property type="project" value="UniProtKB-SubCell"/>
</dbReference>
<evidence type="ECO:0000256" key="1">
    <source>
        <dbReference type="ARBA" id="ARBA00004496"/>
    </source>
</evidence>
<dbReference type="Pfam" id="PF00381">
    <property type="entry name" value="PTS-HPr"/>
    <property type="match status" value="1"/>
</dbReference>
<accession>A0A934SBP1</accession>
<evidence type="ECO:0000256" key="4">
    <source>
        <dbReference type="ARBA" id="ARBA00022683"/>
    </source>
</evidence>
<feature type="domain" description="HPr" evidence="5">
    <location>
        <begin position="4"/>
        <end position="91"/>
    </location>
</feature>
<dbReference type="Proteomes" id="UP000640485">
    <property type="component" value="Unassembled WGS sequence"/>
</dbReference>
<dbReference type="SUPFAM" id="SSF55594">
    <property type="entry name" value="HPr-like"/>
    <property type="match status" value="1"/>
</dbReference>
<dbReference type="PANTHER" id="PTHR33705:SF2">
    <property type="entry name" value="PHOSPHOCARRIER PROTEIN NPR"/>
    <property type="match status" value="1"/>
</dbReference>
<protein>
    <submittedName>
        <fullName evidence="6">HPr family phosphocarrier protein</fullName>
    </submittedName>
</protein>
<dbReference type="RefSeq" id="WP_200685223.1">
    <property type="nucleotide sequence ID" value="NZ_JAEPRQ010000002.1"/>
</dbReference>
<gene>
    <name evidence="6" type="ORF">JJJ17_07960</name>
</gene>
<dbReference type="InterPro" id="IPR001020">
    <property type="entry name" value="PTS_HPr_His_P_site"/>
</dbReference>
<dbReference type="InterPro" id="IPR035895">
    <property type="entry name" value="HPr-like_sf"/>
</dbReference>
<comment type="caution">
    <text evidence="6">The sequence shown here is derived from an EMBL/GenBank/DDBJ whole genome shotgun (WGS) entry which is preliminary data.</text>
</comment>
<keyword evidence="4" id="KW-0598">Phosphotransferase system</keyword>
<reference evidence="6" key="1">
    <citation type="submission" date="2021-01" db="EMBL/GenBank/DDBJ databases">
        <title>Paracoccus amoyensis sp. nov., isolated from the surface seawater along the coast of Xiamen Island, China.</title>
        <authorList>
            <person name="Lyu L."/>
        </authorList>
    </citation>
    <scope>NUCLEOTIDE SEQUENCE</scope>
    <source>
        <strain evidence="6">MJ17</strain>
    </source>
</reference>
<keyword evidence="3" id="KW-0963">Cytoplasm</keyword>
<dbReference type="EMBL" id="JAEPRQ010000002">
    <property type="protein sequence ID" value="MBK4215856.1"/>
    <property type="molecule type" value="Genomic_DNA"/>
</dbReference>
<dbReference type="PRINTS" id="PR00107">
    <property type="entry name" value="PHOSPHOCPHPR"/>
</dbReference>
<proteinExistence type="inferred from homology"/>
<evidence type="ECO:0000313" key="6">
    <source>
        <dbReference type="EMBL" id="MBK4215856.1"/>
    </source>
</evidence>
<dbReference type="PANTHER" id="PTHR33705">
    <property type="entry name" value="PHOSPHOCARRIER PROTEIN HPR"/>
    <property type="match status" value="1"/>
</dbReference>
<comment type="subcellular location">
    <subcellularLocation>
        <location evidence="1">Cytoplasm</location>
    </subcellularLocation>
</comment>
<comment type="similarity">
    <text evidence="2">Belongs to the HPr family.</text>
</comment>
<evidence type="ECO:0000313" key="7">
    <source>
        <dbReference type="Proteomes" id="UP000640485"/>
    </source>
</evidence>
<organism evidence="6 7">
    <name type="scientific">Paracoccus caeni</name>
    <dbReference type="NCBI Taxonomy" id="657651"/>
    <lineage>
        <taxon>Bacteria</taxon>
        <taxon>Pseudomonadati</taxon>
        <taxon>Pseudomonadota</taxon>
        <taxon>Alphaproteobacteria</taxon>
        <taxon>Rhodobacterales</taxon>
        <taxon>Paracoccaceae</taxon>
        <taxon>Paracoccus</taxon>
    </lineage>
</organism>
<name>A0A934SBP1_9RHOB</name>
<dbReference type="NCBIfam" id="TIGR01003">
    <property type="entry name" value="PTS_HPr_family"/>
    <property type="match status" value="1"/>
</dbReference>
<dbReference type="PROSITE" id="PS00369">
    <property type="entry name" value="PTS_HPR_HIS"/>
    <property type="match status" value="1"/>
</dbReference>
<evidence type="ECO:0000256" key="3">
    <source>
        <dbReference type="ARBA" id="ARBA00022490"/>
    </source>
</evidence>
<sequence>MSGTITRQLAIINEKGLHARASAKFVDVVERFDARAEVEKDGMCVSGDSIMGLLMLTAPRGSNITVTTTGRQAAELADALEALVSDYFGEGM</sequence>
<dbReference type="AlphaFoldDB" id="A0A934SBP1"/>
<keyword evidence="7" id="KW-1185">Reference proteome</keyword>
<dbReference type="Gene3D" id="3.30.1340.10">
    <property type="entry name" value="HPr-like"/>
    <property type="match status" value="1"/>
</dbReference>
<dbReference type="GO" id="GO:0009401">
    <property type="term" value="P:phosphoenolpyruvate-dependent sugar phosphotransferase system"/>
    <property type="evidence" value="ECO:0007669"/>
    <property type="project" value="UniProtKB-KW"/>
</dbReference>
<evidence type="ECO:0000259" key="5">
    <source>
        <dbReference type="PROSITE" id="PS51350"/>
    </source>
</evidence>
<dbReference type="InterPro" id="IPR050399">
    <property type="entry name" value="HPr"/>
</dbReference>
<dbReference type="CDD" id="cd00367">
    <property type="entry name" value="PTS-HPr_like"/>
    <property type="match status" value="1"/>
</dbReference>
<dbReference type="PROSITE" id="PS51350">
    <property type="entry name" value="PTS_HPR_DOM"/>
    <property type="match status" value="1"/>
</dbReference>